<accession>A0ABQ3YK11</accession>
<feature type="compositionally biased region" description="Basic and acidic residues" evidence="1">
    <location>
        <begin position="31"/>
        <end position="52"/>
    </location>
</feature>
<comment type="caution">
    <text evidence="2">The sequence shown here is derived from an EMBL/GenBank/DDBJ whole genome shotgun (WGS) entry which is preliminary data.</text>
</comment>
<name>A0ABQ3YK11_9ACTN</name>
<reference evidence="2 3" key="1">
    <citation type="submission" date="2021-01" db="EMBL/GenBank/DDBJ databases">
        <title>Whole genome shotgun sequence of Actinoplanes deccanensis NBRC 13994.</title>
        <authorList>
            <person name="Komaki H."/>
            <person name="Tamura T."/>
        </authorList>
    </citation>
    <scope>NUCLEOTIDE SEQUENCE [LARGE SCALE GENOMIC DNA]</scope>
    <source>
        <strain evidence="2 3">NBRC 13994</strain>
    </source>
</reference>
<dbReference type="Proteomes" id="UP000609879">
    <property type="component" value="Unassembled WGS sequence"/>
</dbReference>
<keyword evidence="3" id="KW-1185">Reference proteome</keyword>
<dbReference type="EMBL" id="BOMI01000189">
    <property type="protein sequence ID" value="GID80323.1"/>
    <property type="molecule type" value="Genomic_DNA"/>
</dbReference>
<evidence type="ECO:0000313" key="3">
    <source>
        <dbReference type="Proteomes" id="UP000609879"/>
    </source>
</evidence>
<gene>
    <name evidence="2" type="ORF">Ade02nite_89640</name>
</gene>
<organism evidence="2 3">
    <name type="scientific">Paractinoplanes deccanensis</name>
    <dbReference type="NCBI Taxonomy" id="113561"/>
    <lineage>
        <taxon>Bacteria</taxon>
        <taxon>Bacillati</taxon>
        <taxon>Actinomycetota</taxon>
        <taxon>Actinomycetes</taxon>
        <taxon>Micromonosporales</taxon>
        <taxon>Micromonosporaceae</taxon>
        <taxon>Paractinoplanes</taxon>
    </lineage>
</organism>
<evidence type="ECO:0000256" key="1">
    <source>
        <dbReference type="SAM" id="MobiDB-lite"/>
    </source>
</evidence>
<sequence>MQLLGDRVGDAGLDGPDHLEGGAEGGGFGIELRHRDLPITDEEAQAHGKSEEPLPDGWPIRTRQSRPGASIPVGKPVALAVSGFISSAANPVEVLV</sequence>
<evidence type="ECO:0000313" key="2">
    <source>
        <dbReference type="EMBL" id="GID80323.1"/>
    </source>
</evidence>
<feature type="region of interest" description="Disordered" evidence="1">
    <location>
        <begin position="1"/>
        <end position="71"/>
    </location>
</feature>
<proteinExistence type="predicted"/>
<protein>
    <submittedName>
        <fullName evidence="2">Uncharacterized protein</fullName>
    </submittedName>
</protein>